<reference evidence="3 4" key="1">
    <citation type="submission" date="2016-10" db="EMBL/GenBank/DDBJ databases">
        <authorList>
            <person name="de Groot N.N."/>
        </authorList>
    </citation>
    <scope>NUCLEOTIDE SEQUENCE [LARGE SCALE GENOMIC DNA]</scope>
    <source>
        <strain evidence="3 4">DSM 12272</strain>
    </source>
</reference>
<dbReference type="GO" id="GO:0042601">
    <property type="term" value="C:endospore-forming forespore"/>
    <property type="evidence" value="ECO:0007669"/>
    <property type="project" value="TreeGrafter"/>
</dbReference>
<keyword evidence="4" id="KW-1185">Reference proteome</keyword>
<dbReference type="InterPro" id="IPR002575">
    <property type="entry name" value="Aminoglycoside_PTrfase"/>
</dbReference>
<dbReference type="InterPro" id="IPR014255">
    <property type="entry name" value="Spore_coat_CotS"/>
</dbReference>
<evidence type="ECO:0000313" key="3">
    <source>
        <dbReference type="EMBL" id="SDP81669.1"/>
    </source>
</evidence>
<dbReference type="GeneID" id="65308625"/>
<dbReference type="NCBIfam" id="TIGR02906">
    <property type="entry name" value="spore_CotS"/>
    <property type="match status" value="1"/>
</dbReference>
<gene>
    <name evidence="2" type="ORF">H7E68_05440</name>
    <name evidence="3" type="ORF">SAMN04488529_11930</name>
</gene>
<sequence length="330" mass="39568">MDVLEIKNILESNYLLKIVSVEKVKNTFKIESEHEKYCIKIIKYDYPHFNFILSAINHLQKRGFNKIPEIIKTKDNSGFIKIGNNYAYLTEWVTSRLSNYDDIYELGKITEKLGELHKCSEGFVTNKDMNPRIGWFSWINVFETRCSEILDFKKRIDQKANKSNVDRLYLEAIDGELQRGKRAIEDLKTEKYINIMEKEVMKRGFCHHDFAHHNILIDTKEDINIIDFDYCILDSHLHDLSSLMIRTMKGGKWKPDIANLILNSYSKSNEVYDEELNLMKSFIRFPQEFWQRGLQYYWEQQPWSDEFLENKIRKYLEDVEQREVFIEEFF</sequence>
<dbReference type="Proteomes" id="UP000198597">
    <property type="component" value="Unassembled WGS sequence"/>
</dbReference>
<dbReference type="InterPro" id="IPR047175">
    <property type="entry name" value="CotS-like"/>
</dbReference>
<accession>A0A1H0VSV1</accession>
<dbReference type="Gene3D" id="3.30.200.20">
    <property type="entry name" value="Phosphorylase Kinase, domain 1"/>
    <property type="match status" value="1"/>
</dbReference>
<evidence type="ECO:0000313" key="5">
    <source>
        <dbReference type="Proteomes" id="UP000585258"/>
    </source>
</evidence>
<dbReference type="Proteomes" id="UP000585258">
    <property type="component" value="Unassembled WGS sequence"/>
</dbReference>
<keyword evidence="3" id="KW-0167">Capsid protein</keyword>
<evidence type="ECO:0000313" key="2">
    <source>
        <dbReference type="EMBL" id="MBB6714178.1"/>
    </source>
</evidence>
<name>A0A1H0VSV1_9CLOT</name>
<dbReference type="InterPro" id="IPR011009">
    <property type="entry name" value="Kinase-like_dom_sf"/>
</dbReference>
<evidence type="ECO:0000259" key="1">
    <source>
        <dbReference type="Pfam" id="PF01636"/>
    </source>
</evidence>
<dbReference type="RefSeq" id="WP_175490915.1">
    <property type="nucleotide sequence ID" value="NZ_CP071376.1"/>
</dbReference>
<feature type="domain" description="Aminoglycoside phosphotransferase" evidence="1">
    <location>
        <begin position="27"/>
        <end position="244"/>
    </location>
</feature>
<dbReference type="PANTHER" id="PTHR39179">
    <property type="entry name" value="SPORE COAT PROTEIN I"/>
    <property type="match status" value="1"/>
</dbReference>
<dbReference type="EMBL" id="JACKWY010000003">
    <property type="protein sequence ID" value="MBB6714178.1"/>
    <property type="molecule type" value="Genomic_DNA"/>
</dbReference>
<organism evidence="3 4">
    <name type="scientific">Clostridium gasigenes</name>
    <dbReference type="NCBI Taxonomy" id="94869"/>
    <lineage>
        <taxon>Bacteria</taxon>
        <taxon>Bacillati</taxon>
        <taxon>Bacillota</taxon>
        <taxon>Clostridia</taxon>
        <taxon>Eubacteriales</taxon>
        <taxon>Clostridiaceae</taxon>
        <taxon>Clostridium</taxon>
    </lineage>
</organism>
<dbReference type="PANTHER" id="PTHR39179:SF1">
    <property type="entry name" value="SPORE COAT PROTEIN I"/>
    <property type="match status" value="1"/>
</dbReference>
<dbReference type="AlphaFoldDB" id="A0A1H0VSV1"/>
<keyword evidence="3" id="KW-0946">Virion</keyword>
<protein>
    <submittedName>
        <fullName evidence="2">CotS family spore coat protein</fullName>
    </submittedName>
    <submittedName>
        <fullName evidence="3">Spore coat protein, CotS family</fullName>
    </submittedName>
</protein>
<dbReference type="EMBL" id="FNJM01000019">
    <property type="protein sequence ID" value="SDP81669.1"/>
    <property type="molecule type" value="Genomic_DNA"/>
</dbReference>
<reference evidence="2 5" key="2">
    <citation type="submission" date="2020-08" db="EMBL/GenBank/DDBJ databases">
        <title>Clostridia isolated from Swiss meat.</title>
        <authorList>
            <person name="Wambui J."/>
            <person name="Stevens M.J.A."/>
            <person name="Stephan R."/>
        </authorList>
    </citation>
    <scope>NUCLEOTIDE SEQUENCE [LARGE SCALE GENOMIC DNA]</scope>
    <source>
        <strain evidence="2 5">CM001</strain>
    </source>
</reference>
<dbReference type="STRING" id="94869.SAMN04488529_11930"/>
<dbReference type="SUPFAM" id="SSF56112">
    <property type="entry name" value="Protein kinase-like (PK-like)"/>
    <property type="match status" value="1"/>
</dbReference>
<evidence type="ECO:0000313" key="4">
    <source>
        <dbReference type="Proteomes" id="UP000198597"/>
    </source>
</evidence>
<proteinExistence type="predicted"/>
<dbReference type="Pfam" id="PF01636">
    <property type="entry name" value="APH"/>
    <property type="match status" value="1"/>
</dbReference>
<dbReference type="Gene3D" id="3.90.1200.10">
    <property type="match status" value="1"/>
</dbReference>